<name>A0A7W5B6G6_9BURK</name>
<dbReference type="InterPro" id="IPR007428">
    <property type="entry name" value="MlaA"/>
</dbReference>
<evidence type="ECO:0000256" key="2">
    <source>
        <dbReference type="ARBA" id="ARBA00022729"/>
    </source>
</evidence>
<evidence type="ECO:0000313" key="6">
    <source>
        <dbReference type="Proteomes" id="UP000541535"/>
    </source>
</evidence>
<feature type="region of interest" description="Disordered" evidence="3">
    <location>
        <begin position="224"/>
        <end position="297"/>
    </location>
</feature>
<keyword evidence="6" id="KW-1185">Reference proteome</keyword>
<protein>
    <submittedName>
        <fullName evidence="5">Phospholipid-binding lipoprotein MlaA</fullName>
    </submittedName>
</protein>
<dbReference type="PROSITE" id="PS51257">
    <property type="entry name" value="PROKAR_LIPOPROTEIN"/>
    <property type="match status" value="1"/>
</dbReference>
<evidence type="ECO:0000256" key="3">
    <source>
        <dbReference type="SAM" id="MobiDB-lite"/>
    </source>
</evidence>
<accession>A0A7W5B6G6</accession>
<dbReference type="PRINTS" id="PR01805">
    <property type="entry name" value="VACJLIPOPROT"/>
</dbReference>
<dbReference type="Proteomes" id="UP000541535">
    <property type="component" value="Unassembled WGS sequence"/>
</dbReference>
<comment type="similarity">
    <text evidence="1">Belongs to the MlaA family.</text>
</comment>
<feature type="signal peptide" evidence="4">
    <location>
        <begin position="1"/>
        <end position="26"/>
    </location>
</feature>
<keyword evidence="5" id="KW-0449">Lipoprotein</keyword>
<gene>
    <name evidence="5" type="ORF">FHS03_000441</name>
</gene>
<feature type="compositionally biased region" description="Basic and acidic residues" evidence="3">
    <location>
        <begin position="224"/>
        <end position="233"/>
    </location>
</feature>
<feature type="chain" id="PRO_5031400162" evidence="4">
    <location>
        <begin position="27"/>
        <end position="297"/>
    </location>
</feature>
<dbReference type="PANTHER" id="PTHR30035:SF3">
    <property type="entry name" value="INTERMEMBRANE PHOSPHOLIPID TRANSPORT SYSTEM LIPOPROTEIN MLAA"/>
    <property type="match status" value="1"/>
</dbReference>
<dbReference type="Pfam" id="PF04333">
    <property type="entry name" value="MlaA"/>
    <property type="match status" value="1"/>
</dbReference>
<feature type="compositionally biased region" description="Low complexity" evidence="3">
    <location>
        <begin position="280"/>
        <end position="297"/>
    </location>
</feature>
<dbReference type="GO" id="GO:0120010">
    <property type="term" value="P:intermembrane phospholipid transfer"/>
    <property type="evidence" value="ECO:0007669"/>
    <property type="project" value="TreeGrafter"/>
</dbReference>
<dbReference type="EMBL" id="JACHXD010000001">
    <property type="protein sequence ID" value="MBB3117422.1"/>
    <property type="molecule type" value="Genomic_DNA"/>
</dbReference>
<evidence type="ECO:0000313" key="5">
    <source>
        <dbReference type="EMBL" id="MBB3117422.1"/>
    </source>
</evidence>
<dbReference type="RefSeq" id="WP_183439372.1">
    <property type="nucleotide sequence ID" value="NZ_JACHXD010000001.1"/>
</dbReference>
<organism evidence="5 6">
    <name type="scientific">Pseudoduganella violacea</name>
    <dbReference type="NCBI Taxonomy" id="1715466"/>
    <lineage>
        <taxon>Bacteria</taxon>
        <taxon>Pseudomonadati</taxon>
        <taxon>Pseudomonadota</taxon>
        <taxon>Betaproteobacteria</taxon>
        <taxon>Burkholderiales</taxon>
        <taxon>Oxalobacteraceae</taxon>
        <taxon>Telluria group</taxon>
        <taxon>Pseudoduganella</taxon>
    </lineage>
</organism>
<evidence type="ECO:0000256" key="4">
    <source>
        <dbReference type="SAM" id="SignalP"/>
    </source>
</evidence>
<reference evidence="5 6" key="1">
    <citation type="submission" date="2020-08" db="EMBL/GenBank/DDBJ databases">
        <title>Genomic Encyclopedia of Type Strains, Phase III (KMG-III): the genomes of soil and plant-associated and newly described type strains.</title>
        <authorList>
            <person name="Whitman W."/>
        </authorList>
    </citation>
    <scope>NUCLEOTIDE SEQUENCE [LARGE SCALE GENOMIC DNA]</scope>
    <source>
        <strain evidence="5 6">CECT 8897</strain>
    </source>
</reference>
<comment type="caution">
    <text evidence="5">The sequence shown here is derived from an EMBL/GenBank/DDBJ whole genome shotgun (WGS) entry which is preliminary data.</text>
</comment>
<sequence>MQKATPFKLRQLALVLAASAALTGCASTNPRDPYEGFNRAVFKFNDAVDQAALKPAATVYKNVLPGFVQTGVGNFFGNLADVWTAANNLMQGKGEEGMSDVMRVAINSTFGLLGVLDIASEAGLKKHKEDFGQTLGAWGVPSGPYVMLPLLGPSTVRDTVGLPLDIAADPWVHNRNMRVRNVGTAVRVVDQRAALLDASTLLEDAALDRYEFIRDGFLQARENRVNDGEDQPRHNVWPLKAKPAAEDKPAGSSPEAKPESKSDAAPAEGKPATAQADSEAMAPQAIMPPQAANTASL</sequence>
<dbReference type="AlphaFoldDB" id="A0A7W5B6G6"/>
<keyword evidence="2 4" id="KW-0732">Signal</keyword>
<proteinExistence type="inferred from homology"/>
<dbReference type="PANTHER" id="PTHR30035">
    <property type="entry name" value="LIPOPROTEIN VACJ-RELATED"/>
    <property type="match status" value="1"/>
</dbReference>
<evidence type="ECO:0000256" key="1">
    <source>
        <dbReference type="ARBA" id="ARBA00010634"/>
    </source>
</evidence>
<dbReference type="GO" id="GO:0016020">
    <property type="term" value="C:membrane"/>
    <property type="evidence" value="ECO:0007669"/>
    <property type="project" value="InterPro"/>
</dbReference>